<reference evidence="1" key="1">
    <citation type="submission" date="2021-02" db="EMBL/GenBank/DDBJ databases">
        <authorList>
            <person name="Nowell W R."/>
        </authorList>
    </citation>
    <scope>NUCLEOTIDE SEQUENCE</scope>
</reference>
<dbReference type="EMBL" id="CAJNRF010011265">
    <property type="protein sequence ID" value="CAF2129921.1"/>
    <property type="molecule type" value="Genomic_DNA"/>
</dbReference>
<gene>
    <name evidence="1" type="ORF">WKI299_LOCUS26107</name>
</gene>
<protein>
    <submittedName>
        <fullName evidence="1">Uncharacterized protein</fullName>
    </submittedName>
</protein>
<sequence>MPIRTVQIAGTASAVVGVVTLPLQIIDLAISAQALHENKVCETSTELRQLAENLEIQVDNVVKFIFDRINKIH</sequence>
<comment type="caution">
    <text evidence="1">The sequence shown here is derived from an EMBL/GenBank/DDBJ whole genome shotgun (WGS) entry which is preliminary data.</text>
</comment>
<evidence type="ECO:0000313" key="1">
    <source>
        <dbReference type="EMBL" id="CAF2129921.1"/>
    </source>
</evidence>
<proteinExistence type="predicted"/>
<dbReference type="Proteomes" id="UP000663856">
    <property type="component" value="Unassembled WGS sequence"/>
</dbReference>
<dbReference type="AlphaFoldDB" id="A0A816VZT3"/>
<evidence type="ECO:0000313" key="2">
    <source>
        <dbReference type="Proteomes" id="UP000663856"/>
    </source>
</evidence>
<name>A0A816VZT3_9BILA</name>
<accession>A0A816VZT3</accession>
<organism evidence="1 2">
    <name type="scientific">Rotaria magnacalcarata</name>
    <dbReference type="NCBI Taxonomy" id="392030"/>
    <lineage>
        <taxon>Eukaryota</taxon>
        <taxon>Metazoa</taxon>
        <taxon>Spiralia</taxon>
        <taxon>Gnathifera</taxon>
        <taxon>Rotifera</taxon>
        <taxon>Eurotatoria</taxon>
        <taxon>Bdelloidea</taxon>
        <taxon>Philodinida</taxon>
        <taxon>Philodinidae</taxon>
        <taxon>Rotaria</taxon>
    </lineage>
</organism>